<keyword evidence="3" id="KW-1185">Reference proteome</keyword>
<dbReference type="Gene3D" id="2.170.130.10">
    <property type="entry name" value="TonB-dependent receptor, plug domain"/>
    <property type="match status" value="1"/>
</dbReference>
<dbReference type="Pfam" id="PF14905">
    <property type="entry name" value="OMP_b-brl_3"/>
    <property type="match status" value="1"/>
</dbReference>
<gene>
    <name evidence="2" type="ORF">B0O44_105127</name>
</gene>
<dbReference type="InterPro" id="IPR041700">
    <property type="entry name" value="OMP_b-brl_3"/>
</dbReference>
<dbReference type="EMBL" id="QKLU01000005">
    <property type="protein sequence ID" value="PYF72757.1"/>
    <property type="molecule type" value="Genomic_DNA"/>
</dbReference>
<reference evidence="2 3" key="1">
    <citation type="submission" date="2018-06" db="EMBL/GenBank/DDBJ databases">
        <title>Genomic Encyclopedia of Archaeal and Bacterial Type Strains, Phase II (KMG-II): from individual species to whole genera.</title>
        <authorList>
            <person name="Goeker M."/>
        </authorList>
    </citation>
    <scope>NUCLEOTIDE SEQUENCE [LARGE SCALE GENOMIC DNA]</scope>
    <source>
        <strain evidence="2 3">DSM 27372</strain>
    </source>
</reference>
<dbReference type="Pfam" id="PF13620">
    <property type="entry name" value="CarboxypepD_reg"/>
    <property type="match status" value="1"/>
</dbReference>
<keyword evidence="2" id="KW-0675">Receptor</keyword>
<dbReference type="InterPro" id="IPR037066">
    <property type="entry name" value="Plug_dom_sf"/>
</dbReference>
<dbReference type="SUPFAM" id="SSF56935">
    <property type="entry name" value="Porins"/>
    <property type="match status" value="1"/>
</dbReference>
<dbReference type="AlphaFoldDB" id="A0A318UF76"/>
<feature type="domain" description="Outer membrane protein beta-barrel" evidence="1">
    <location>
        <begin position="382"/>
        <end position="789"/>
    </location>
</feature>
<name>A0A318UF76_9SPHI</name>
<accession>A0A318UF76</accession>
<dbReference type="Proteomes" id="UP000248198">
    <property type="component" value="Unassembled WGS sequence"/>
</dbReference>
<dbReference type="OrthoDB" id="606851at2"/>
<dbReference type="InterPro" id="IPR008969">
    <property type="entry name" value="CarboxyPept-like_regulatory"/>
</dbReference>
<sequence>MNVKISVLLTVWMSIAYTFGFAQGPGVINGKVQDKHKKAVDGASVVLIQNGLSLASALSQADGSFVFKGIKTGNYTFAVSAVGFKIYKSTLVELSDGQSSVQLAPVMLESTDVTLKEVNVTAQKSFVENKIDRTVVNVGSMISNTGSNALEVLEKAPGVSVDENGNISFKGKNGVMVLIDDKPTYLSAADLAAYLRALPSGTLDKIELMENPPSKYDAAGNGGVINIKTKKSQMSGSNGSLSASYRLAKYQQTSESFNWNYRTPKVNFFANAAYSYNDPYRKLGIERAYFKADGSLNSVFSQETYFRNKNHNGNLKLGLDYYLSPKTTWGVVLTGLLSPGRSDANGNTMLLNGSRMLDSTLVSINSSKNKFSKGGLGLNYTHQFDSTGKSISFDFDYIHYASRADESFQSNSYYPSGDPRGFQLISDRLPSDIDIYAFKSDYVLPFKDKSKLETGIKTSYISTDNAASYFDQTDGGNIPINDKTNHFLYKENINAAYVSFSRSFRRFDIKAGLRLENTNGFGHQLGNVSRPDSAFTKHYTNLFPTAYLSYKLDTAGHHVLIVSYGRRIDRPNYRSLNPFIFLVDKYTYFAGDPYIRPQFLNNYKLAYSYKSVLTTAISYNYITDALNERIEQKGDIFISRTGNMGTETNYGVSVNLALKPLKFWTLNAYTEVIRNSVEGLLYGRYFTASSTYWSFNSSQQFMLPDGWSAELSGFYFGRRASGQFVNDSRWQLNSGIQKKILQNKASLKLSVRDIFNSYISKGTINGIPGAQAFYKNNFDSQSLTLGFTYNFGQALSSAKKRDTGSSEAEQGRVK</sequence>
<protein>
    <submittedName>
        <fullName evidence="2">Outer membrane receptor protein involved in Fe transport</fullName>
    </submittedName>
</protein>
<evidence type="ECO:0000259" key="1">
    <source>
        <dbReference type="Pfam" id="PF14905"/>
    </source>
</evidence>
<evidence type="ECO:0000313" key="2">
    <source>
        <dbReference type="EMBL" id="PYF72757.1"/>
    </source>
</evidence>
<dbReference type="SUPFAM" id="SSF49464">
    <property type="entry name" value="Carboxypeptidase regulatory domain-like"/>
    <property type="match status" value="1"/>
</dbReference>
<dbReference type="Gene3D" id="2.60.40.1120">
    <property type="entry name" value="Carboxypeptidase-like, regulatory domain"/>
    <property type="match status" value="1"/>
</dbReference>
<proteinExistence type="predicted"/>
<organism evidence="2 3">
    <name type="scientific">Pedobacter nutrimenti</name>
    <dbReference type="NCBI Taxonomy" id="1241337"/>
    <lineage>
        <taxon>Bacteria</taxon>
        <taxon>Pseudomonadati</taxon>
        <taxon>Bacteroidota</taxon>
        <taxon>Sphingobacteriia</taxon>
        <taxon>Sphingobacteriales</taxon>
        <taxon>Sphingobacteriaceae</taxon>
        <taxon>Pedobacter</taxon>
    </lineage>
</organism>
<comment type="caution">
    <text evidence="2">The sequence shown here is derived from an EMBL/GenBank/DDBJ whole genome shotgun (WGS) entry which is preliminary data.</text>
</comment>
<dbReference type="RefSeq" id="WP_110832248.1">
    <property type="nucleotide sequence ID" value="NZ_QKLU01000005.1"/>
</dbReference>
<evidence type="ECO:0000313" key="3">
    <source>
        <dbReference type="Proteomes" id="UP000248198"/>
    </source>
</evidence>